<name>A0AAV6LH50_9ERIC</name>
<evidence type="ECO:0000256" key="6">
    <source>
        <dbReference type="ARBA" id="ARBA00022989"/>
    </source>
</evidence>
<accession>A0AAV6LH50</accession>
<dbReference type="PANTHER" id="PTHR45667">
    <property type="entry name" value="S-ADENOSYLMETHIONINE MITOCHONDRIAL CARRIER PROTEIN"/>
    <property type="match status" value="1"/>
</dbReference>
<evidence type="ECO:0000256" key="4">
    <source>
        <dbReference type="ARBA" id="ARBA00022692"/>
    </source>
</evidence>
<keyword evidence="5" id="KW-0677">Repeat</keyword>
<dbReference type="Gene3D" id="1.50.40.10">
    <property type="entry name" value="Mitochondrial carrier domain"/>
    <property type="match status" value="1"/>
</dbReference>
<evidence type="ECO:0000256" key="2">
    <source>
        <dbReference type="ARBA" id="ARBA00006375"/>
    </source>
</evidence>
<keyword evidence="3 9" id="KW-0813">Transport</keyword>
<evidence type="ECO:0000256" key="9">
    <source>
        <dbReference type="RuleBase" id="RU000488"/>
    </source>
</evidence>
<dbReference type="InterPro" id="IPR023395">
    <property type="entry name" value="MCP_dom_sf"/>
</dbReference>
<dbReference type="EMBL" id="JACTNZ010000002">
    <property type="protein sequence ID" value="KAG5563247.1"/>
    <property type="molecule type" value="Genomic_DNA"/>
</dbReference>
<reference evidence="11" key="1">
    <citation type="submission" date="2020-08" db="EMBL/GenBank/DDBJ databases">
        <title>Plant Genome Project.</title>
        <authorList>
            <person name="Zhang R.-G."/>
        </authorList>
    </citation>
    <scope>NUCLEOTIDE SEQUENCE</scope>
    <source>
        <strain evidence="11">WSP0</strain>
        <tissue evidence="11">Leaf</tissue>
    </source>
</reference>
<keyword evidence="7 8" id="KW-0472">Membrane</keyword>
<dbReference type="PROSITE" id="PS50920">
    <property type="entry name" value="SOLCAR"/>
    <property type="match status" value="1"/>
</dbReference>
<comment type="subcellular location">
    <subcellularLocation>
        <location evidence="1">Membrane</location>
        <topology evidence="1">Multi-pass membrane protein</topology>
    </subcellularLocation>
</comment>
<evidence type="ECO:0000313" key="12">
    <source>
        <dbReference type="Proteomes" id="UP000823749"/>
    </source>
</evidence>
<keyword evidence="12" id="KW-1185">Reference proteome</keyword>
<feature type="transmembrane region" description="Helical" evidence="10">
    <location>
        <begin position="53"/>
        <end position="72"/>
    </location>
</feature>
<evidence type="ECO:0000256" key="10">
    <source>
        <dbReference type="SAM" id="Phobius"/>
    </source>
</evidence>
<dbReference type="Pfam" id="PF00153">
    <property type="entry name" value="Mito_carr"/>
    <property type="match status" value="1"/>
</dbReference>
<protein>
    <submittedName>
        <fullName evidence="11">Uncharacterized protein</fullName>
    </submittedName>
</protein>
<comment type="similarity">
    <text evidence="2 9">Belongs to the mitochondrial carrier (TC 2.A.29) family.</text>
</comment>
<dbReference type="GO" id="GO:0016020">
    <property type="term" value="C:membrane"/>
    <property type="evidence" value="ECO:0007669"/>
    <property type="project" value="UniProtKB-SubCell"/>
</dbReference>
<comment type="caution">
    <text evidence="11">The sequence shown here is derived from an EMBL/GenBank/DDBJ whole genome shotgun (WGS) entry which is preliminary data.</text>
</comment>
<dbReference type="AlphaFoldDB" id="A0AAV6LH50"/>
<dbReference type="InterPro" id="IPR018108">
    <property type="entry name" value="MCP_transmembrane"/>
</dbReference>
<proteinExistence type="inferred from homology"/>
<sequence>MQFYTYESLKQLMLPSHDPNAQPNTLQTVCLATFEHLSDILMLVFLQVSKANYFLFLQLVCGGLAGSTAALFTTPFDVVKTRLQTQIPGSIHQYNGVFSTLVEIGKHEGFKGLYRGLIPRLVMYMSQGAIFFASYESCKRLFSMEIPQIHAWTFEYIQNMEDEAPYRGCVEEHQGKETTAKKMDDMVKALHASACNYMLNVYVG</sequence>
<keyword evidence="4 8" id="KW-0812">Transmembrane</keyword>
<gene>
    <name evidence="11" type="ORF">RHGRI_005860</name>
</gene>
<dbReference type="Proteomes" id="UP000823749">
    <property type="component" value="Chromosome 2"/>
</dbReference>
<evidence type="ECO:0000256" key="7">
    <source>
        <dbReference type="ARBA" id="ARBA00023136"/>
    </source>
</evidence>
<evidence type="ECO:0000256" key="8">
    <source>
        <dbReference type="PROSITE-ProRule" id="PRU00282"/>
    </source>
</evidence>
<keyword evidence="6 10" id="KW-1133">Transmembrane helix</keyword>
<dbReference type="SUPFAM" id="SSF103506">
    <property type="entry name" value="Mitochondrial carrier"/>
    <property type="match status" value="1"/>
</dbReference>
<evidence type="ECO:0000313" key="11">
    <source>
        <dbReference type="EMBL" id="KAG5563247.1"/>
    </source>
</evidence>
<organism evidence="11 12">
    <name type="scientific">Rhododendron griersonianum</name>
    <dbReference type="NCBI Taxonomy" id="479676"/>
    <lineage>
        <taxon>Eukaryota</taxon>
        <taxon>Viridiplantae</taxon>
        <taxon>Streptophyta</taxon>
        <taxon>Embryophyta</taxon>
        <taxon>Tracheophyta</taxon>
        <taxon>Spermatophyta</taxon>
        <taxon>Magnoliopsida</taxon>
        <taxon>eudicotyledons</taxon>
        <taxon>Gunneridae</taxon>
        <taxon>Pentapetalae</taxon>
        <taxon>asterids</taxon>
        <taxon>Ericales</taxon>
        <taxon>Ericaceae</taxon>
        <taxon>Ericoideae</taxon>
        <taxon>Rhodoreae</taxon>
        <taxon>Rhododendron</taxon>
    </lineage>
</organism>
<evidence type="ECO:0000256" key="1">
    <source>
        <dbReference type="ARBA" id="ARBA00004141"/>
    </source>
</evidence>
<evidence type="ECO:0000256" key="3">
    <source>
        <dbReference type="ARBA" id="ARBA00022448"/>
    </source>
</evidence>
<feature type="repeat" description="Solcar" evidence="8">
    <location>
        <begin position="53"/>
        <end position="141"/>
    </location>
</feature>
<evidence type="ECO:0000256" key="5">
    <source>
        <dbReference type="ARBA" id="ARBA00022737"/>
    </source>
</evidence>